<dbReference type="InterPro" id="IPR000847">
    <property type="entry name" value="LysR_HTH_N"/>
</dbReference>
<dbReference type="Gene3D" id="1.10.10.10">
    <property type="entry name" value="Winged helix-like DNA-binding domain superfamily/Winged helix DNA-binding domain"/>
    <property type="match status" value="1"/>
</dbReference>
<gene>
    <name evidence="4" type="ORF">HORIV_47510</name>
</gene>
<dbReference type="PANTHER" id="PTHR30537">
    <property type="entry name" value="HTH-TYPE TRANSCRIPTIONAL REGULATOR"/>
    <property type="match status" value="1"/>
</dbReference>
<evidence type="ECO:0000256" key="1">
    <source>
        <dbReference type="ARBA" id="ARBA00009437"/>
    </source>
</evidence>
<feature type="region of interest" description="Disordered" evidence="2">
    <location>
        <begin position="70"/>
        <end position="89"/>
    </location>
</feature>
<dbReference type="InterPro" id="IPR036388">
    <property type="entry name" value="WH-like_DNA-bd_sf"/>
</dbReference>
<dbReference type="Pfam" id="PF00126">
    <property type="entry name" value="HTH_1"/>
    <property type="match status" value="1"/>
</dbReference>
<name>A0ABN5WZM9_9GAMM</name>
<sequence>MGKPISGFEKQMPRGWVWDDTRTFLAVARHGTLSGAAAELHLGIATLSRRIERLEKALKLPLFVRQQSGYQLTEEGPGSSKSRSPGSRCVGLCQRGVTRLAA</sequence>
<evidence type="ECO:0000313" key="4">
    <source>
        <dbReference type="EMBL" id="BBI52330.1"/>
    </source>
</evidence>
<organism evidence="4 5">
    <name type="scientific">Vreelandella olivaria</name>
    <dbReference type="NCBI Taxonomy" id="390919"/>
    <lineage>
        <taxon>Bacteria</taxon>
        <taxon>Pseudomonadati</taxon>
        <taxon>Pseudomonadota</taxon>
        <taxon>Gammaproteobacteria</taxon>
        <taxon>Oceanospirillales</taxon>
        <taxon>Halomonadaceae</taxon>
        <taxon>Vreelandella</taxon>
    </lineage>
</organism>
<dbReference type="SUPFAM" id="SSF46785">
    <property type="entry name" value="Winged helix' DNA-binding domain"/>
    <property type="match status" value="1"/>
</dbReference>
<protein>
    <recommendedName>
        <fullName evidence="3">HTH lysR-type domain-containing protein</fullName>
    </recommendedName>
</protein>
<accession>A0ABN5WZM9</accession>
<feature type="compositionally biased region" description="Low complexity" evidence="2">
    <location>
        <begin position="76"/>
        <end position="88"/>
    </location>
</feature>
<dbReference type="PROSITE" id="PS50931">
    <property type="entry name" value="HTH_LYSR"/>
    <property type="match status" value="1"/>
</dbReference>
<dbReference type="InterPro" id="IPR036390">
    <property type="entry name" value="WH_DNA-bd_sf"/>
</dbReference>
<dbReference type="InterPro" id="IPR058163">
    <property type="entry name" value="LysR-type_TF_proteobact-type"/>
</dbReference>
<proteinExistence type="inferred from homology"/>
<reference evidence="5" key="1">
    <citation type="journal article" date="2019" name="Microbiol. Resour. Announc.">
        <title>Complete Genome Sequence of Halomonas olivaria, a Moderately Halophilic Bacterium Isolated from Olive Processing Effluents, Obtained by Nanopore Sequencing.</title>
        <authorList>
            <person name="Nagata S."/>
            <person name="Ii K.M."/>
            <person name="Tsukimi T."/>
            <person name="Miura M.C."/>
            <person name="Galipon J."/>
            <person name="Arakawa K."/>
        </authorList>
    </citation>
    <scope>NUCLEOTIDE SEQUENCE [LARGE SCALE GENOMIC DNA]</scope>
    <source>
        <strain evidence="5">TYRC17</strain>
    </source>
</reference>
<comment type="similarity">
    <text evidence="1">Belongs to the LysR transcriptional regulatory family.</text>
</comment>
<evidence type="ECO:0000313" key="5">
    <source>
        <dbReference type="Proteomes" id="UP000289555"/>
    </source>
</evidence>
<evidence type="ECO:0000259" key="3">
    <source>
        <dbReference type="PROSITE" id="PS50931"/>
    </source>
</evidence>
<keyword evidence="5" id="KW-1185">Reference proteome</keyword>
<evidence type="ECO:0000256" key="2">
    <source>
        <dbReference type="SAM" id="MobiDB-lite"/>
    </source>
</evidence>
<dbReference type="Proteomes" id="UP000289555">
    <property type="component" value="Chromosome"/>
</dbReference>
<dbReference type="PANTHER" id="PTHR30537:SF3">
    <property type="entry name" value="TRANSCRIPTIONAL REGULATORY PROTEIN"/>
    <property type="match status" value="1"/>
</dbReference>
<dbReference type="EMBL" id="AP019416">
    <property type="protein sequence ID" value="BBI52330.1"/>
    <property type="molecule type" value="Genomic_DNA"/>
</dbReference>
<feature type="domain" description="HTH lysR-type" evidence="3">
    <location>
        <begin position="22"/>
        <end position="73"/>
    </location>
</feature>